<keyword evidence="3" id="KW-1185">Reference proteome</keyword>
<dbReference type="EMBL" id="JAECZB010000005">
    <property type="protein sequence ID" value="MBH8551608.1"/>
    <property type="molecule type" value="Genomic_DNA"/>
</dbReference>
<dbReference type="RefSeq" id="WP_214437914.1">
    <property type="nucleotide sequence ID" value="NZ_JAECZB010000005.1"/>
</dbReference>
<organism evidence="2 3">
    <name type="scientific">Atlanticothrix silvestris CENA357</name>
    <dbReference type="NCBI Taxonomy" id="1725252"/>
    <lineage>
        <taxon>Bacteria</taxon>
        <taxon>Bacillati</taxon>
        <taxon>Cyanobacteriota</taxon>
        <taxon>Cyanophyceae</taxon>
        <taxon>Nostocales</taxon>
        <taxon>Nodulariaceae</taxon>
        <taxon>Atlanticothrix</taxon>
        <taxon>Atlanticothrix silvestris</taxon>
    </lineage>
</organism>
<reference evidence="2 3" key="1">
    <citation type="journal article" date="2021" name="Int. J. Syst. Evol. Microbiol.">
        <title>Amazonocrinis nigriterrae gen. nov., sp. nov., Atlanticothrix silvestris gen. nov., sp. nov. and Dendronalium phyllosphericum gen. nov., sp. nov., nostocacean cyanobacteria from Brazilian environments.</title>
        <authorList>
            <person name="Alvarenga D.O."/>
            <person name="Andreote A.P.D."/>
            <person name="Branco L.H.Z."/>
            <person name="Delbaje E."/>
            <person name="Cruz R.B."/>
            <person name="Varani A.M."/>
            <person name="Fiore M.F."/>
        </authorList>
    </citation>
    <scope>NUCLEOTIDE SEQUENCE [LARGE SCALE GENOMIC DNA]</scope>
    <source>
        <strain evidence="2 3">CENA357</strain>
    </source>
</reference>
<evidence type="ECO:0000313" key="2">
    <source>
        <dbReference type="EMBL" id="MBH8551608.1"/>
    </source>
</evidence>
<name>A0A8J7H999_9CYAN</name>
<protein>
    <submittedName>
        <fullName evidence="2">DUF547 domain-containing protein</fullName>
    </submittedName>
</protein>
<dbReference type="AlphaFoldDB" id="A0A8J7H999"/>
<dbReference type="Pfam" id="PF04784">
    <property type="entry name" value="DUF547"/>
    <property type="match status" value="1"/>
</dbReference>
<dbReference type="InterPro" id="IPR006869">
    <property type="entry name" value="DUF547"/>
</dbReference>
<evidence type="ECO:0000259" key="1">
    <source>
        <dbReference type="Pfam" id="PF04784"/>
    </source>
</evidence>
<gene>
    <name evidence="2" type="ORF">I8751_04305</name>
</gene>
<sequence>MIDFEPWDTLLRQYVDQQGRVNYLAWKTEQPQVLDDWLDNQKNLPLQSNINAVEQLALWINLYNAFTISSILKLYPLESILPKIFGVPNWLGFLWFFQRRIYYIFGQRYSLAQIENQILRNELQKPRIHFAIVCASYHLTLKVIQIRW</sequence>
<accession>A0A8J7H999</accession>
<proteinExistence type="predicted"/>
<evidence type="ECO:0000313" key="3">
    <source>
        <dbReference type="Proteomes" id="UP000599391"/>
    </source>
</evidence>
<comment type="caution">
    <text evidence="2">The sequence shown here is derived from an EMBL/GenBank/DDBJ whole genome shotgun (WGS) entry which is preliminary data.</text>
</comment>
<feature type="domain" description="DUF547" evidence="1">
    <location>
        <begin position="49"/>
        <end position="137"/>
    </location>
</feature>
<dbReference type="Proteomes" id="UP000599391">
    <property type="component" value="Unassembled WGS sequence"/>
</dbReference>